<feature type="transmembrane region" description="Helical" evidence="1">
    <location>
        <begin position="190"/>
        <end position="210"/>
    </location>
</feature>
<protein>
    <recommendedName>
        <fullName evidence="2">CAAX prenyl protease 2/Lysostaphin resistance protein A-like domain-containing protein</fullName>
    </recommendedName>
</protein>
<evidence type="ECO:0000313" key="3">
    <source>
        <dbReference type="EMBL" id="PKB31966.1"/>
    </source>
</evidence>
<dbReference type="GO" id="GO:0004175">
    <property type="term" value="F:endopeptidase activity"/>
    <property type="evidence" value="ECO:0007669"/>
    <property type="project" value="UniProtKB-ARBA"/>
</dbReference>
<keyword evidence="1" id="KW-0812">Transmembrane</keyword>
<feature type="transmembrane region" description="Helical" evidence="1">
    <location>
        <begin position="247"/>
        <end position="267"/>
    </location>
</feature>
<evidence type="ECO:0000259" key="2">
    <source>
        <dbReference type="Pfam" id="PF02517"/>
    </source>
</evidence>
<evidence type="ECO:0000313" key="4">
    <source>
        <dbReference type="Proteomes" id="UP000232453"/>
    </source>
</evidence>
<gene>
    <name evidence="3" type="ORF">ATL51_3671</name>
</gene>
<feature type="domain" description="CAAX prenyl protease 2/Lysostaphin resistance protein A-like" evidence="2">
    <location>
        <begin position="138"/>
        <end position="230"/>
    </location>
</feature>
<proteinExistence type="predicted"/>
<accession>A0AA44URD6</accession>
<name>A0AA44URD6_PSEA5</name>
<dbReference type="EMBL" id="PHUJ01000003">
    <property type="protein sequence ID" value="PKB31966.1"/>
    <property type="molecule type" value="Genomic_DNA"/>
</dbReference>
<feature type="transmembrane region" description="Helical" evidence="1">
    <location>
        <begin position="50"/>
        <end position="71"/>
    </location>
</feature>
<dbReference type="PANTHER" id="PTHR39430">
    <property type="entry name" value="MEMBRANE-ASSOCIATED PROTEASE-RELATED"/>
    <property type="match status" value="1"/>
</dbReference>
<dbReference type="InterPro" id="IPR003675">
    <property type="entry name" value="Rce1/LyrA-like_dom"/>
</dbReference>
<organism evidence="3 4">
    <name type="scientific">Pseudonocardia alni</name>
    <name type="common">Amycolata alni</name>
    <dbReference type="NCBI Taxonomy" id="33907"/>
    <lineage>
        <taxon>Bacteria</taxon>
        <taxon>Bacillati</taxon>
        <taxon>Actinomycetota</taxon>
        <taxon>Actinomycetes</taxon>
        <taxon>Pseudonocardiales</taxon>
        <taxon>Pseudonocardiaceae</taxon>
        <taxon>Pseudonocardia</taxon>
    </lineage>
</organism>
<feature type="transmembrane region" description="Helical" evidence="1">
    <location>
        <begin position="17"/>
        <end position="38"/>
    </location>
</feature>
<dbReference type="Pfam" id="PF02517">
    <property type="entry name" value="Rce1-like"/>
    <property type="match status" value="1"/>
</dbReference>
<keyword evidence="1" id="KW-0472">Membrane</keyword>
<feature type="transmembrane region" description="Helical" evidence="1">
    <location>
        <begin position="92"/>
        <end position="115"/>
    </location>
</feature>
<evidence type="ECO:0000256" key="1">
    <source>
        <dbReference type="SAM" id="Phobius"/>
    </source>
</evidence>
<comment type="caution">
    <text evidence="3">The sequence shown here is derived from an EMBL/GenBank/DDBJ whole genome shotgun (WGS) entry which is preliminary data.</text>
</comment>
<dbReference type="GO" id="GO:0080120">
    <property type="term" value="P:CAAX-box protein maturation"/>
    <property type="evidence" value="ECO:0007669"/>
    <property type="project" value="UniProtKB-ARBA"/>
</dbReference>
<dbReference type="Proteomes" id="UP000232453">
    <property type="component" value="Unassembled WGS sequence"/>
</dbReference>
<dbReference type="PANTHER" id="PTHR39430:SF1">
    <property type="entry name" value="PROTEASE"/>
    <property type="match status" value="1"/>
</dbReference>
<keyword evidence="1" id="KW-1133">Transmembrane helix</keyword>
<feature type="transmembrane region" description="Helical" evidence="1">
    <location>
        <begin position="160"/>
        <end position="184"/>
    </location>
</feature>
<dbReference type="AlphaFoldDB" id="A0AA44URD6"/>
<reference evidence="3 4" key="1">
    <citation type="submission" date="2017-11" db="EMBL/GenBank/DDBJ databases">
        <title>Sequencing the genomes of 1000 actinobacteria strains.</title>
        <authorList>
            <person name="Klenk H.-P."/>
        </authorList>
    </citation>
    <scope>NUCLEOTIDE SEQUENCE [LARGE SCALE GENOMIC DNA]</scope>
    <source>
        <strain evidence="3 4">DSM 44104</strain>
    </source>
</reference>
<dbReference type="RefSeq" id="WP_100879306.1">
    <property type="nucleotide sequence ID" value="NZ_JBICSI010000001.1"/>
</dbReference>
<sequence>MTGQDDGQGVDGRWGRAAVATAVVVTAVFAGQFLWTAVRPPAPPSDGMRLWQATELIVPFGVSLVLLVLWLRLRESRGLSDLGVPVRRRARAVLGAGLLALLVLAVASVAGALAAGDDGGGGGGPTPEGATALPGVLAVVLVLAATALQSSTEELLFRGYLLGAVRTGFGSGAAVAFSSVVFGLCHSFNSGATVVYVATTVALGALLGVISLGRGGLWAACSFHTVWDVVQNIQADPTAPARDTGSTAVDVAVLFAIVCCVVVAVWLRRRRPAPQRPQVAR</sequence>